<evidence type="ECO:0000313" key="3">
    <source>
        <dbReference type="Proteomes" id="UP001311799"/>
    </source>
</evidence>
<gene>
    <name evidence="2" type="ORF">RS030_81296</name>
</gene>
<dbReference type="Proteomes" id="UP001311799">
    <property type="component" value="Unassembled WGS sequence"/>
</dbReference>
<proteinExistence type="predicted"/>
<feature type="transmembrane region" description="Helical" evidence="1">
    <location>
        <begin position="467"/>
        <end position="485"/>
    </location>
</feature>
<evidence type="ECO:0000256" key="1">
    <source>
        <dbReference type="SAM" id="Phobius"/>
    </source>
</evidence>
<sequence length="505" mass="58839">MYFKHLKNARRSAKCKYNNLLNLWYNEIFIKLISIIILLTADIIALIYSWLNIEPTKGGKFSNGTSIFTWFVVLIYTAILIDTETLRGLKICFSTVLMLSYMLIQKNDFIFSITFDLLNFGVLWCAFRSKLSTKEFNDEYTDEHILPLINKDKKLLNAYSEVWNKSEVSNLRSYSGMFVTRYLIISFTFICLFIMKTIDNYTNFDKYNFSGMRNFNSVFDLNKSKSKNEFIIKIFCLSREGEFAFIQLALVTLIVGLRSAYSDNNWIKSSIFNLKKRVYVEIEENKEKRSLEAERCQGNNFIKIENETAKIFPIMGKLKSNVIFFAIIFLFGLLTSKSERFDMFSNIISVNNNIIILICILLPIVGLITEISVVRKWIIYFTFSIIMYNFNLWFDNDIIKVISSVTSGILFNVSVILFIWNQDKDFQYANKYPYTCYLLYKLIFSIGNIIGEYLMSSIISQDIHKKLLFTGIDIAIIGGIFLSTLPNSNLIPVNESDEVEWEVTY</sequence>
<feature type="transmembrane region" description="Helical" evidence="1">
    <location>
        <begin position="432"/>
        <end position="455"/>
    </location>
</feature>
<feature type="transmembrane region" description="Helical" evidence="1">
    <location>
        <begin position="28"/>
        <end position="51"/>
    </location>
</feature>
<feature type="transmembrane region" description="Helical" evidence="1">
    <location>
        <begin position="318"/>
        <end position="334"/>
    </location>
</feature>
<feature type="transmembrane region" description="Helical" evidence="1">
    <location>
        <begin position="63"/>
        <end position="81"/>
    </location>
</feature>
<keyword evidence="3" id="KW-1185">Reference proteome</keyword>
<dbReference type="EMBL" id="JAWDEY010000036">
    <property type="protein sequence ID" value="KAK6587624.1"/>
    <property type="molecule type" value="Genomic_DNA"/>
</dbReference>
<protein>
    <submittedName>
        <fullName evidence="2">Membrane associated protein</fullName>
    </submittedName>
</protein>
<feature type="transmembrane region" description="Helical" evidence="1">
    <location>
        <begin position="354"/>
        <end position="371"/>
    </location>
</feature>
<keyword evidence="1" id="KW-1133">Transmembrane helix</keyword>
<name>A0AAV9XSR4_9CRYT</name>
<evidence type="ECO:0000313" key="2">
    <source>
        <dbReference type="EMBL" id="KAK6587624.1"/>
    </source>
</evidence>
<dbReference type="AlphaFoldDB" id="A0AAV9XSR4"/>
<feature type="transmembrane region" description="Helical" evidence="1">
    <location>
        <begin position="179"/>
        <end position="198"/>
    </location>
</feature>
<reference evidence="2 3" key="1">
    <citation type="submission" date="2023-10" db="EMBL/GenBank/DDBJ databases">
        <title>Comparative genomics analysis reveals potential genetic determinants of host preference in Cryptosporidium xiaoi.</title>
        <authorList>
            <person name="Xiao L."/>
            <person name="Li J."/>
        </authorList>
    </citation>
    <scope>NUCLEOTIDE SEQUENCE [LARGE SCALE GENOMIC DNA]</scope>
    <source>
        <strain evidence="2 3">52996</strain>
    </source>
</reference>
<keyword evidence="1" id="KW-0812">Transmembrane</keyword>
<organism evidence="2 3">
    <name type="scientific">Cryptosporidium xiaoi</name>
    <dbReference type="NCBI Taxonomy" id="659607"/>
    <lineage>
        <taxon>Eukaryota</taxon>
        <taxon>Sar</taxon>
        <taxon>Alveolata</taxon>
        <taxon>Apicomplexa</taxon>
        <taxon>Conoidasida</taxon>
        <taxon>Coccidia</taxon>
        <taxon>Eucoccidiorida</taxon>
        <taxon>Eimeriorina</taxon>
        <taxon>Cryptosporidiidae</taxon>
        <taxon>Cryptosporidium</taxon>
    </lineage>
</organism>
<feature type="transmembrane region" description="Helical" evidence="1">
    <location>
        <begin position="110"/>
        <end position="127"/>
    </location>
</feature>
<feature type="transmembrane region" description="Helical" evidence="1">
    <location>
        <begin position="377"/>
        <end position="394"/>
    </location>
</feature>
<accession>A0AAV9XSR4</accession>
<comment type="caution">
    <text evidence="2">The sequence shown here is derived from an EMBL/GenBank/DDBJ whole genome shotgun (WGS) entry which is preliminary data.</text>
</comment>
<keyword evidence="1" id="KW-0472">Membrane</keyword>
<feature type="transmembrane region" description="Helical" evidence="1">
    <location>
        <begin position="401"/>
        <end position="420"/>
    </location>
</feature>